<sequence>MKKSISIVTALAALLSCCSMTAIAETSPKPADVDETVYSQLLKEKYLYDSNSDGVITDDELAKAYQLYIDLDGISDLSWVSKMKSCEYVVVSNGSITDFSPLKKMPALRELDMREVPITDISFIYDLDLDYCWFYKMDQITPEQRLEVVRFFDLELPAGTSAKIECKPKGFVDYDLSIADKDTAVFIDGTTSTNNVDEDVYGNSVGKTTYTVSVDGKDYYTRNIVVKDPHEAYDPSLSNTVIENFEVGYSSYYNPDTEKGSSDLVALLNGTLYTIKGTGFKAVETDVADYEHYYERTYNKDYNYADMVLKNNGTLLVNGEKITDIKVKAMRSGYFLGKDGSIYTLVSKGNGFTTAAVATDSKGWIDSCEPFYISKDGNIKYYSKRLISDGRINAYTGNTNIGEPVSAFGLGSSCFVLDSIGTLYEISYSSSLSKEKIADSVVSVQPSDDGSCAVYTKKDGTVAQKQRSGYSNTDEGANVGLNVGTFYIHEYQSRGISENDAVFDYYIDKERTMRLLFLGDWCGLTNVESAIGSTYDKKQDHGYVYFLRTDGSVWRYDLDDKYWQKVLSGTIPVSIEKKYVKGDVDGDGELTILDIALVERFIAQNTGYIPDRKYNVYLPNRGAGDIYKDNKINAIDLEFMKKELLKSKKGNK</sequence>
<gene>
    <name evidence="3" type="ORF">SAMN02910406_03663</name>
</gene>
<dbReference type="Gene3D" id="1.10.1330.10">
    <property type="entry name" value="Dockerin domain"/>
    <property type="match status" value="1"/>
</dbReference>
<dbReference type="EMBL" id="FOKQ01000063">
    <property type="protein sequence ID" value="SFD32267.1"/>
    <property type="molecule type" value="Genomic_DNA"/>
</dbReference>
<dbReference type="PROSITE" id="PS51257">
    <property type="entry name" value="PROKAR_LIPOPROTEIN"/>
    <property type="match status" value="1"/>
</dbReference>
<accession>A0A1I1RDS1</accession>
<evidence type="ECO:0000256" key="1">
    <source>
        <dbReference type="SAM" id="SignalP"/>
    </source>
</evidence>
<dbReference type="Gene3D" id="3.80.10.10">
    <property type="entry name" value="Ribonuclease Inhibitor"/>
    <property type="match status" value="1"/>
</dbReference>
<feature type="domain" description="Dockerin" evidence="2">
    <location>
        <begin position="577"/>
        <end position="652"/>
    </location>
</feature>
<dbReference type="Proteomes" id="UP000182192">
    <property type="component" value="Unassembled WGS sequence"/>
</dbReference>
<dbReference type="PROSITE" id="PS00018">
    <property type="entry name" value="EF_HAND_1"/>
    <property type="match status" value="1"/>
</dbReference>
<dbReference type="PROSITE" id="PS51766">
    <property type="entry name" value="DOCKERIN"/>
    <property type="match status" value="1"/>
</dbReference>
<evidence type="ECO:0000313" key="3">
    <source>
        <dbReference type="EMBL" id="SFD32267.1"/>
    </source>
</evidence>
<dbReference type="RefSeq" id="WP_074963395.1">
    <property type="nucleotide sequence ID" value="NZ_FOKQ01000063.1"/>
</dbReference>
<dbReference type="CDD" id="cd14256">
    <property type="entry name" value="Dockerin_I"/>
    <property type="match status" value="1"/>
</dbReference>
<dbReference type="GO" id="GO:0004553">
    <property type="term" value="F:hydrolase activity, hydrolyzing O-glycosyl compounds"/>
    <property type="evidence" value="ECO:0007669"/>
    <property type="project" value="InterPro"/>
</dbReference>
<keyword evidence="1" id="KW-0732">Signal</keyword>
<dbReference type="InterPro" id="IPR018247">
    <property type="entry name" value="EF_Hand_1_Ca_BS"/>
</dbReference>
<dbReference type="InterPro" id="IPR016134">
    <property type="entry name" value="Dockerin_dom"/>
</dbReference>
<dbReference type="OrthoDB" id="9804799at2"/>
<dbReference type="InterPro" id="IPR036439">
    <property type="entry name" value="Dockerin_dom_sf"/>
</dbReference>
<name>A0A1I1RDS1_RUMAL</name>
<reference evidence="3 4" key="1">
    <citation type="submission" date="2016-10" db="EMBL/GenBank/DDBJ databases">
        <authorList>
            <person name="de Groot N.N."/>
        </authorList>
    </citation>
    <scope>NUCLEOTIDE SEQUENCE [LARGE SCALE GENOMIC DNA]</scope>
    <source>
        <strain evidence="3 4">AR67</strain>
    </source>
</reference>
<dbReference type="AlphaFoldDB" id="A0A1I1RDS1"/>
<dbReference type="GO" id="GO:0000272">
    <property type="term" value="P:polysaccharide catabolic process"/>
    <property type="evidence" value="ECO:0007669"/>
    <property type="project" value="InterPro"/>
</dbReference>
<dbReference type="SUPFAM" id="SSF63446">
    <property type="entry name" value="Type I dockerin domain"/>
    <property type="match status" value="1"/>
</dbReference>
<evidence type="ECO:0000259" key="2">
    <source>
        <dbReference type="PROSITE" id="PS51766"/>
    </source>
</evidence>
<protein>
    <recommendedName>
        <fullName evidence="2">Dockerin domain-containing protein</fullName>
    </recommendedName>
</protein>
<dbReference type="Pfam" id="PF00404">
    <property type="entry name" value="Dockerin_1"/>
    <property type="match status" value="1"/>
</dbReference>
<dbReference type="InterPro" id="IPR032675">
    <property type="entry name" value="LRR_dom_sf"/>
</dbReference>
<dbReference type="SUPFAM" id="SSF52058">
    <property type="entry name" value="L domain-like"/>
    <property type="match status" value="1"/>
</dbReference>
<evidence type="ECO:0000313" key="4">
    <source>
        <dbReference type="Proteomes" id="UP000182192"/>
    </source>
</evidence>
<dbReference type="InterPro" id="IPR002105">
    <property type="entry name" value="Dockerin_1_rpt"/>
</dbReference>
<feature type="signal peptide" evidence="1">
    <location>
        <begin position="1"/>
        <end position="24"/>
    </location>
</feature>
<feature type="chain" id="PRO_5010227738" description="Dockerin domain-containing protein" evidence="1">
    <location>
        <begin position="25"/>
        <end position="652"/>
    </location>
</feature>
<organism evidence="3 4">
    <name type="scientific">Ruminococcus albus</name>
    <dbReference type="NCBI Taxonomy" id="1264"/>
    <lineage>
        <taxon>Bacteria</taxon>
        <taxon>Bacillati</taxon>
        <taxon>Bacillota</taxon>
        <taxon>Clostridia</taxon>
        <taxon>Eubacteriales</taxon>
        <taxon>Oscillospiraceae</taxon>
        <taxon>Ruminococcus</taxon>
    </lineage>
</organism>
<proteinExistence type="predicted"/>